<organism evidence="6 7">
    <name type="scientific">Acinetobacter baumannii</name>
    <dbReference type="NCBI Taxonomy" id="470"/>
    <lineage>
        <taxon>Bacteria</taxon>
        <taxon>Pseudomonadati</taxon>
        <taxon>Pseudomonadota</taxon>
        <taxon>Gammaproteobacteria</taxon>
        <taxon>Moraxellales</taxon>
        <taxon>Moraxellaceae</taxon>
        <taxon>Acinetobacter</taxon>
        <taxon>Acinetobacter calcoaceticus/baumannii complex</taxon>
    </lineage>
</organism>
<dbReference type="Proteomes" id="UP000280073">
    <property type="component" value="Unassembled WGS sequence"/>
</dbReference>
<evidence type="ECO:0000313" key="7">
    <source>
        <dbReference type="Proteomes" id="UP000280073"/>
    </source>
</evidence>
<evidence type="ECO:0000256" key="3">
    <source>
        <dbReference type="ARBA" id="ARBA00022989"/>
    </source>
</evidence>
<evidence type="ECO:0000259" key="5">
    <source>
        <dbReference type="Pfam" id="PF13721"/>
    </source>
</evidence>
<dbReference type="AlphaFoldDB" id="A0A3R9ZNA3"/>
<feature type="domain" description="SecD export protein N-terminal TM" evidence="5">
    <location>
        <begin position="2"/>
        <end position="102"/>
    </location>
</feature>
<dbReference type="Gene3D" id="3.30.70.260">
    <property type="match status" value="1"/>
</dbReference>
<evidence type="ECO:0000256" key="4">
    <source>
        <dbReference type="ARBA" id="ARBA00023136"/>
    </source>
</evidence>
<evidence type="ECO:0000313" key="6">
    <source>
        <dbReference type="EMBL" id="RSR47882.1"/>
    </source>
</evidence>
<name>A0A3R9ZNA3_ACIBA</name>
<accession>A0A3R9ZNA3</accession>
<dbReference type="InterPro" id="IPR027398">
    <property type="entry name" value="SecD-TM"/>
</dbReference>
<dbReference type="EMBL" id="RFDI01001189">
    <property type="protein sequence ID" value="RSR47882.1"/>
    <property type="molecule type" value="Genomic_DNA"/>
</dbReference>
<evidence type="ECO:0000256" key="2">
    <source>
        <dbReference type="ARBA" id="ARBA00022692"/>
    </source>
</evidence>
<evidence type="ECO:0000256" key="1">
    <source>
        <dbReference type="ARBA" id="ARBA00022475"/>
    </source>
</evidence>
<gene>
    <name evidence="6" type="primary">secD</name>
    <name evidence="6" type="ORF">EA686_18805</name>
</gene>
<protein>
    <submittedName>
        <fullName evidence="6">Protein translocase subunit SecD</fullName>
    </submittedName>
</protein>
<reference evidence="6 7" key="1">
    <citation type="submission" date="2018-10" db="EMBL/GenBank/DDBJ databases">
        <title>GWAS and RNA-Seq identify cryptic mechanisms of antimicrobial resistance in Acinetobacter baumannii.</title>
        <authorList>
            <person name="Sahl J.W."/>
        </authorList>
    </citation>
    <scope>NUCLEOTIDE SEQUENCE [LARGE SCALE GENOMIC DNA]</scope>
    <source>
        <strain evidence="6 7">TG28175</strain>
    </source>
</reference>
<keyword evidence="3" id="KW-1133">Transmembrane helix</keyword>
<feature type="non-terminal residue" evidence="6">
    <location>
        <position position="122"/>
    </location>
</feature>
<proteinExistence type="predicted"/>
<keyword evidence="4" id="KW-0472">Membrane</keyword>
<keyword evidence="1" id="KW-1003">Cell membrane</keyword>
<sequence>MRYPAWKYLLILVVLVVSTLYALPSLYPDEPAVQISGAKAGTQIDQSVVQKAEQILKTANIASHDNTFTNNAALLRVSSSEAQLKAKEVLRRDLGDQYVVALNLAPTTPEWLQKIGAKPMKL</sequence>
<comment type="caution">
    <text evidence="6">The sequence shown here is derived from an EMBL/GenBank/DDBJ whole genome shotgun (WGS) entry which is preliminary data.</text>
</comment>
<dbReference type="Pfam" id="PF13721">
    <property type="entry name" value="SecD-TM1"/>
    <property type="match status" value="1"/>
</dbReference>
<keyword evidence="2" id="KW-0812">Transmembrane</keyword>